<evidence type="ECO:0000256" key="4">
    <source>
        <dbReference type="ARBA" id="ARBA00022475"/>
    </source>
</evidence>
<dbReference type="EMBL" id="JACIJR010000002">
    <property type="protein sequence ID" value="MBB5728529.1"/>
    <property type="molecule type" value="Genomic_DNA"/>
</dbReference>
<dbReference type="AlphaFoldDB" id="A0A7W9BRC7"/>
<dbReference type="InterPro" id="IPR045671">
    <property type="entry name" value="NtrY-like_N"/>
</dbReference>
<dbReference type="InterPro" id="IPR005467">
    <property type="entry name" value="His_kinase_dom"/>
</dbReference>
<dbReference type="GO" id="GO:0005524">
    <property type="term" value="F:ATP binding"/>
    <property type="evidence" value="ECO:0007669"/>
    <property type="project" value="UniProtKB-KW"/>
</dbReference>
<dbReference type="Gene3D" id="1.10.287.130">
    <property type="match status" value="1"/>
</dbReference>
<dbReference type="SUPFAM" id="SSF47384">
    <property type="entry name" value="Homodimeric domain of signal transducing histidine kinase"/>
    <property type="match status" value="1"/>
</dbReference>
<name>A0A7W9BRC7_9SPHN</name>
<keyword evidence="6 18" id="KW-0808">Transferase</keyword>
<evidence type="ECO:0000256" key="1">
    <source>
        <dbReference type="ARBA" id="ARBA00000085"/>
    </source>
</evidence>
<dbReference type="InterPro" id="IPR036890">
    <property type="entry name" value="HATPase_C_sf"/>
</dbReference>
<keyword evidence="12" id="KW-0902">Two-component regulatory system</keyword>
<keyword evidence="7 15" id="KW-0812">Transmembrane</keyword>
<keyword evidence="5" id="KW-0597">Phosphoprotein</keyword>
<dbReference type="PANTHER" id="PTHR43065:SF10">
    <property type="entry name" value="PEROXIDE STRESS-ACTIVATED HISTIDINE KINASE MAK3"/>
    <property type="match status" value="1"/>
</dbReference>
<dbReference type="Proteomes" id="UP000546701">
    <property type="component" value="Unassembled WGS sequence"/>
</dbReference>
<keyword evidence="11 15" id="KW-1133">Transmembrane helix</keyword>
<gene>
    <name evidence="18" type="ORF">FHS99_000999</name>
</gene>
<dbReference type="CDD" id="cd06225">
    <property type="entry name" value="HAMP"/>
    <property type="match status" value="1"/>
</dbReference>
<feature type="domain" description="Histidine kinase" evidence="16">
    <location>
        <begin position="510"/>
        <end position="728"/>
    </location>
</feature>
<dbReference type="PRINTS" id="PR00344">
    <property type="entry name" value="BCTRLSENSOR"/>
</dbReference>
<dbReference type="Gene3D" id="3.30.565.10">
    <property type="entry name" value="Histidine kinase-like ATPase, C-terminal domain"/>
    <property type="match status" value="1"/>
</dbReference>
<keyword evidence="19" id="KW-1185">Reference proteome</keyword>
<comment type="caution">
    <text evidence="18">The sequence shown here is derived from an EMBL/GenBank/DDBJ whole genome shotgun (WGS) entry which is preliminary data.</text>
</comment>
<evidence type="ECO:0000256" key="3">
    <source>
        <dbReference type="ARBA" id="ARBA00012438"/>
    </source>
</evidence>
<evidence type="ECO:0000256" key="6">
    <source>
        <dbReference type="ARBA" id="ARBA00022679"/>
    </source>
</evidence>
<dbReference type="SMART" id="SM00387">
    <property type="entry name" value="HATPase_c"/>
    <property type="match status" value="1"/>
</dbReference>
<evidence type="ECO:0000256" key="2">
    <source>
        <dbReference type="ARBA" id="ARBA00004651"/>
    </source>
</evidence>
<dbReference type="InterPro" id="IPR003594">
    <property type="entry name" value="HATPase_dom"/>
</dbReference>
<keyword evidence="9 18" id="KW-0418">Kinase</keyword>
<dbReference type="GO" id="GO:0005886">
    <property type="term" value="C:plasma membrane"/>
    <property type="evidence" value="ECO:0007669"/>
    <property type="project" value="UniProtKB-SubCell"/>
</dbReference>
<reference evidence="18 19" key="1">
    <citation type="submission" date="2020-08" db="EMBL/GenBank/DDBJ databases">
        <title>Genomic Encyclopedia of Type Strains, Phase IV (KMG-IV): sequencing the most valuable type-strain genomes for metagenomic binning, comparative biology and taxonomic classification.</title>
        <authorList>
            <person name="Goeker M."/>
        </authorList>
    </citation>
    <scope>NUCLEOTIDE SEQUENCE [LARGE SCALE GENOMIC DNA]</scope>
    <source>
        <strain evidence="18 19">DSM 103336</strain>
    </source>
</reference>
<protein>
    <recommendedName>
        <fullName evidence="3">histidine kinase</fullName>
        <ecNumber evidence="3">2.7.13.3</ecNumber>
    </recommendedName>
</protein>
<comment type="subcellular location">
    <subcellularLocation>
        <location evidence="2">Cell membrane</location>
        <topology evidence="2">Multi-pass membrane protein</topology>
    </subcellularLocation>
</comment>
<dbReference type="InterPro" id="IPR036097">
    <property type="entry name" value="HisK_dim/P_sf"/>
</dbReference>
<keyword evidence="4" id="KW-1003">Cell membrane</keyword>
<keyword evidence="13 15" id="KW-0472">Membrane</keyword>
<dbReference type="SUPFAM" id="SSF158472">
    <property type="entry name" value="HAMP domain-like"/>
    <property type="match status" value="1"/>
</dbReference>
<feature type="transmembrane region" description="Helical" evidence="15">
    <location>
        <begin position="63"/>
        <end position="84"/>
    </location>
</feature>
<dbReference type="RefSeq" id="WP_157177600.1">
    <property type="nucleotide sequence ID" value="NZ_BMJP01000001.1"/>
</dbReference>
<evidence type="ECO:0000256" key="9">
    <source>
        <dbReference type="ARBA" id="ARBA00022777"/>
    </source>
</evidence>
<dbReference type="InterPro" id="IPR017232">
    <property type="entry name" value="NtrY"/>
</dbReference>
<dbReference type="PANTHER" id="PTHR43065">
    <property type="entry name" value="SENSOR HISTIDINE KINASE"/>
    <property type="match status" value="1"/>
</dbReference>
<feature type="region of interest" description="Disordered" evidence="14">
    <location>
        <begin position="733"/>
        <end position="760"/>
    </location>
</feature>
<dbReference type="PROSITE" id="PS50109">
    <property type="entry name" value="HIS_KIN"/>
    <property type="match status" value="1"/>
</dbReference>
<dbReference type="InterPro" id="IPR004358">
    <property type="entry name" value="Sig_transdc_His_kin-like_C"/>
</dbReference>
<evidence type="ECO:0000256" key="10">
    <source>
        <dbReference type="ARBA" id="ARBA00022840"/>
    </source>
</evidence>
<evidence type="ECO:0000259" key="17">
    <source>
        <dbReference type="PROSITE" id="PS50885"/>
    </source>
</evidence>
<evidence type="ECO:0000256" key="14">
    <source>
        <dbReference type="SAM" id="MobiDB-lite"/>
    </source>
</evidence>
<evidence type="ECO:0000256" key="12">
    <source>
        <dbReference type="ARBA" id="ARBA00023012"/>
    </source>
</evidence>
<evidence type="ECO:0000313" key="19">
    <source>
        <dbReference type="Proteomes" id="UP000546701"/>
    </source>
</evidence>
<proteinExistence type="predicted"/>
<evidence type="ECO:0000259" key="16">
    <source>
        <dbReference type="PROSITE" id="PS50109"/>
    </source>
</evidence>
<keyword evidence="10" id="KW-0067">ATP-binding</keyword>
<dbReference type="Gene3D" id="6.10.340.10">
    <property type="match status" value="1"/>
</dbReference>
<evidence type="ECO:0000256" key="15">
    <source>
        <dbReference type="SAM" id="Phobius"/>
    </source>
</evidence>
<dbReference type="InterPro" id="IPR003660">
    <property type="entry name" value="HAMP_dom"/>
</dbReference>
<evidence type="ECO:0000256" key="7">
    <source>
        <dbReference type="ARBA" id="ARBA00022692"/>
    </source>
</evidence>
<dbReference type="SUPFAM" id="SSF55874">
    <property type="entry name" value="ATPase domain of HSP90 chaperone/DNA topoisomerase II/histidine kinase"/>
    <property type="match status" value="1"/>
</dbReference>
<organism evidence="18 19">
    <name type="scientific">Sphingomonas prati</name>
    <dbReference type="NCBI Taxonomy" id="1843237"/>
    <lineage>
        <taxon>Bacteria</taxon>
        <taxon>Pseudomonadati</taxon>
        <taxon>Pseudomonadota</taxon>
        <taxon>Alphaproteobacteria</taxon>
        <taxon>Sphingomonadales</taxon>
        <taxon>Sphingomonadaceae</taxon>
        <taxon>Sphingomonas</taxon>
    </lineage>
</organism>
<accession>A0A7W9BRC7</accession>
<evidence type="ECO:0000256" key="11">
    <source>
        <dbReference type="ARBA" id="ARBA00022989"/>
    </source>
</evidence>
<feature type="transmembrane region" description="Helical" evidence="15">
    <location>
        <begin position="105"/>
        <end position="130"/>
    </location>
</feature>
<dbReference type="Pfam" id="PF00512">
    <property type="entry name" value="HisKA"/>
    <property type="match status" value="1"/>
</dbReference>
<dbReference type="PIRSF" id="PIRSF037532">
    <property type="entry name" value="STHK_NtrY"/>
    <property type="match status" value="1"/>
</dbReference>
<dbReference type="SMART" id="SM00304">
    <property type="entry name" value="HAMP"/>
    <property type="match status" value="1"/>
</dbReference>
<dbReference type="InterPro" id="IPR003661">
    <property type="entry name" value="HisK_dim/P_dom"/>
</dbReference>
<dbReference type="Pfam" id="PF00672">
    <property type="entry name" value="HAMP"/>
    <property type="match status" value="1"/>
</dbReference>
<dbReference type="EC" id="2.7.13.3" evidence="3"/>
<dbReference type="Pfam" id="PF02518">
    <property type="entry name" value="HATPase_c"/>
    <property type="match status" value="1"/>
</dbReference>
<comment type="catalytic activity">
    <reaction evidence="1">
        <text>ATP + protein L-histidine = ADP + protein N-phospho-L-histidine.</text>
        <dbReference type="EC" id="2.7.13.3"/>
    </reaction>
</comment>
<dbReference type="GO" id="GO:0000155">
    <property type="term" value="F:phosphorelay sensor kinase activity"/>
    <property type="evidence" value="ECO:0007669"/>
    <property type="project" value="InterPro"/>
</dbReference>
<dbReference type="PROSITE" id="PS50885">
    <property type="entry name" value="HAMP"/>
    <property type="match status" value="1"/>
</dbReference>
<sequence>MTALPIRQLRRAPRWRRLFTLIRQRRMLRLIEILVVIAAIGIALASYFAIAQGGNQDRLLTPPMVALLLVANLVPIISLMVLWARRVAMRRAAASPIGGGGRLHVRLVALFSVVASVPTLLVVIFASLLFQYGVQFWFSNRARAVLENSDKVAQAYISENGKRLAEDIVASRTDFRLAASQVPLQDQRMQFFVAEQIAYRQFGEVALIQVGIDGVPRMLIGSLDQRPLEKRLPPSALPKLRNNEPLTSFASGDRVEGTIAFDPASRTYLYASRSVKPLVLQQFSRGREALTEYNTLLDRSKSLQLQFNAALLLVSLLIVGGAIWVALAVADRFVRPVGELVGAARRVAGGDLSVRVKMPRGQDEVGTLAMAFNRMTRRLSEQTGALVAANEQAESRRSLIEAVLSGVTAGVVSVGADGHIRIVNTTASELLKTGGLSPVGRPLGAVSPELESFRRSGDRQAVVRMASAGDVRTLAVKRVRTAEDDVLTFDDITQQLLDQRRAAWADVARRIAHEIKNPLTPIQLAAERLQRRYGREIQSDPATFERLTQTIVRQVGDLRRMVDEFSSFARMPKPVFRDEEVAEIARQAMFLHEVAHPSIRFVVDAAEPSPHLVCDRRQIGQALTNIVKNAAEAIEARPAGAEEGEIRLLVHPMADGDERLLIDLIDNGIGLPPERERITEPYMTTRTRGTGLGLAIVKKIVEEHHGTIGFEDRPGGGTVVRLCFDAATLAPMSDADVDEEDTDGGGRDAPFPELTRTKAD</sequence>
<dbReference type="CDD" id="cd00082">
    <property type="entry name" value="HisKA"/>
    <property type="match status" value="1"/>
</dbReference>
<evidence type="ECO:0000256" key="5">
    <source>
        <dbReference type="ARBA" id="ARBA00022553"/>
    </source>
</evidence>
<dbReference type="SMART" id="SM00388">
    <property type="entry name" value="HisKA"/>
    <property type="match status" value="1"/>
</dbReference>
<evidence type="ECO:0000256" key="8">
    <source>
        <dbReference type="ARBA" id="ARBA00022741"/>
    </source>
</evidence>
<dbReference type="Pfam" id="PF19312">
    <property type="entry name" value="NtrY_N"/>
    <property type="match status" value="1"/>
</dbReference>
<feature type="domain" description="HAMP" evidence="17">
    <location>
        <begin position="331"/>
        <end position="384"/>
    </location>
</feature>
<keyword evidence="8" id="KW-0547">Nucleotide-binding</keyword>
<evidence type="ECO:0000313" key="18">
    <source>
        <dbReference type="EMBL" id="MBB5728529.1"/>
    </source>
</evidence>
<dbReference type="OrthoDB" id="9776727at2"/>
<feature type="transmembrane region" description="Helical" evidence="15">
    <location>
        <begin position="30"/>
        <end position="51"/>
    </location>
</feature>
<evidence type="ECO:0000256" key="13">
    <source>
        <dbReference type="ARBA" id="ARBA00023136"/>
    </source>
</evidence>